<gene>
    <name evidence="2" type="ORF">TPAB3V08_LOCUS3687</name>
</gene>
<feature type="region of interest" description="Disordered" evidence="1">
    <location>
        <begin position="1"/>
        <end position="46"/>
    </location>
</feature>
<protein>
    <submittedName>
        <fullName evidence="2">Uncharacterized protein</fullName>
    </submittedName>
</protein>
<evidence type="ECO:0000256" key="1">
    <source>
        <dbReference type="SAM" id="MobiDB-lite"/>
    </source>
</evidence>
<accession>A0ABN7NPF1</accession>
<proteinExistence type="predicted"/>
<feature type="compositionally biased region" description="Polar residues" evidence="1">
    <location>
        <begin position="20"/>
        <end position="33"/>
    </location>
</feature>
<sequence length="78" mass="8327">MAQQYRNTGHPGPTFLKSGVQHQSDHGSSSNGRAQLKSPSSSQPDVLSSVFSELISRALGEQSSEQILERTVTDDAAV</sequence>
<reference evidence="2" key="1">
    <citation type="submission" date="2021-03" db="EMBL/GenBank/DDBJ databases">
        <authorList>
            <person name="Tran Van P."/>
        </authorList>
    </citation>
    <scope>NUCLEOTIDE SEQUENCE</scope>
</reference>
<name>A0ABN7NPF1_TIMPD</name>
<evidence type="ECO:0000313" key="2">
    <source>
        <dbReference type="EMBL" id="CAG2056699.1"/>
    </source>
</evidence>
<dbReference type="EMBL" id="CAJPIN010004235">
    <property type="protein sequence ID" value="CAG2056699.1"/>
    <property type="molecule type" value="Genomic_DNA"/>
</dbReference>
<keyword evidence="3" id="KW-1185">Reference proteome</keyword>
<dbReference type="Proteomes" id="UP001153148">
    <property type="component" value="Unassembled WGS sequence"/>
</dbReference>
<comment type="caution">
    <text evidence="2">The sequence shown here is derived from an EMBL/GenBank/DDBJ whole genome shotgun (WGS) entry which is preliminary data.</text>
</comment>
<evidence type="ECO:0000313" key="3">
    <source>
        <dbReference type="Proteomes" id="UP001153148"/>
    </source>
</evidence>
<organism evidence="2 3">
    <name type="scientific">Timema podura</name>
    <name type="common">Walking stick</name>
    <dbReference type="NCBI Taxonomy" id="61482"/>
    <lineage>
        <taxon>Eukaryota</taxon>
        <taxon>Metazoa</taxon>
        <taxon>Ecdysozoa</taxon>
        <taxon>Arthropoda</taxon>
        <taxon>Hexapoda</taxon>
        <taxon>Insecta</taxon>
        <taxon>Pterygota</taxon>
        <taxon>Neoptera</taxon>
        <taxon>Polyneoptera</taxon>
        <taxon>Phasmatodea</taxon>
        <taxon>Timematodea</taxon>
        <taxon>Timematoidea</taxon>
        <taxon>Timematidae</taxon>
        <taxon>Timema</taxon>
    </lineage>
</organism>